<organism evidence="3 4">
    <name type="scientific">Acetitomaculum ruminis DSM 5522</name>
    <dbReference type="NCBI Taxonomy" id="1120918"/>
    <lineage>
        <taxon>Bacteria</taxon>
        <taxon>Bacillati</taxon>
        <taxon>Bacillota</taxon>
        <taxon>Clostridia</taxon>
        <taxon>Lachnospirales</taxon>
        <taxon>Lachnospiraceae</taxon>
        <taxon>Acetitomaculum</taxon>
    </lineage>
</organism>
<sequence length="213" mass="25336">MENELYVCKNCKREIEYVEEPVCKKCGKQLISSDEEYCSDCKKYNHEFIQQKAVFTYKGAVRESIYKYKYKNQRFFADFYIYEVMNLYGRWIESLRVDVIIPIPVHEDRRRKRGFNQTEKIAFGLGKKLSIPVRNDLLFRNKKTIAQKELNYLERRKNMKSAFEVYDEACYYTRVLLLDDIYTTGATMDEASQALKKFGIKKIFCLSICIGNI</sequence>
<keyword evidence="4" id="KW-1185">Reference proteome</keyword>
<dbReference type="PANTHER" id="PTHR47505:SF1">
    <property type="entry name" value="DNA UTILIZATION PROTEIN YHGH"/>
    <property type="match status" value="1"/>
</dbReference>
<dbReference type="Gene3D" id="3.40.50.2020">
    <property type="match status" value="1"/>
</dbReference>
<dbReference type="InterPro" id="IPR029057">
    <property type="entry name" value="PRTase-like"/>
</dbReference>
<dbReference type="CDD" id="cd06223">
    <property type="entry name" value="PRTases_typeI"/>
    <property type="match status" value="1"/>
</dbReference>
<gene>
    <name evidence="3" type="ORF">SAMN05216249_11038</name>
</gene>
<dbReference type="SUPFAM" id="SSF53271">
    <property type="entry name" value="PRTase-like"/>
    <property type="match status" value="1"/>
</dbReference>
<feature type="domain" description="Double zinc ribbon" evidence="2">
    <location>
        <begin position="3"/>
        <end position="42"/>
    </location>
</feature>
<evidence type="ECO:0000259" key="2">
    <source>
        <dbReference type="Pfam" id="PF18912"/>
    </source>
</evidence>
<comment type="similarity">
    <text evidence="1">Belongs to the ComF/GntX family.</text>
</comment>
<dbReference type="Proteomes" id="UP000198838">
    <property type="component" value="Unassembled WGS sequence"/>
</dbReference>
<dbReference type="InterPro" id="IPR000836">
    <property type="entry name" value="PRTase_dom"/>
</dbReference>
<dbReference type="EMBL" id="FOJY01000010">
    <property type="protein sequence ID" value="SFB13030.1"/>
    <property type="molecule type" value="Genomic_DNA"/>
</dbReference>
<proteinExistence type="inferred from homology"/>
<dbReference type="PANTHER" id="PTHR47505">
    <property type="entry name" value="DNA UTILIZATION PROTEIN YHGH"/>
    <property type="match status" value="1"/>
</dbReference>
<evidence type="ECO:0000256" key="1">
    <source>
        <dbReference type="ARBA" id="ARBA00008007"/>
    </source>
</evidence>
<dbReference type="OrthoDB" id="9779910at2"/>
<dbReference type="Pfam" id="PF18912">
    <property type="entry name" value="DZR_2"/>
    <property type="match status" value="1"/>
</dbReference>
<dbReference type="InterPro" id="IPR044005">
    <property type="entry name" value="DZR_2"/>
</dbReference>
<dbReference type="InterPro" id="IPR051910">
    <property type="entry name" value="ComF/GntX_DNA_util-trans"/>
</dbReference>
<name>A0A1I0YKN7_9FIRM</name>
<dbReference type="AlphaFoldDB" id="A0A1I0YKN7"/>
<protein>
    <submittedName>
        <fullName evidence="3">ComF family protein</fullName>
    </submittedName>
</protein>
<reference evidence="3 4" key="1">
    <citation type="submission" date="2016-10" db="EMBL/GenBank/DDBJ databases">
        <authorList>
            <person name="de Groot N.N."/>
        </authorList>
    </citation>
    <scope>NUCLEOTIDE SEQUENCE [LARGE SCALE GENOMIC DNA]</scope>
    <source>
        <strain evidence="3 4">DSM 5522</strain>
    </source>
</reference>
<evidence type="ECO:0000313" key="3">
    <source>
        <dbReference type="EMBL" id="SFB13030.1"/>
    </source>
</evidence>
<dbReference type="STRING" id="1120918.SAMN05216249_11038"/>
<evidence type="ECO:0000313" key="4">
    <source>
        <dbReference type="Proteomes" id="UP000198838"/>
    </source>
</evidence>
<accession>A0A1I0YKN7</accession>